<comment type="caution">
    <text evidence="1">The sequence shown here is derived from an EMBL/GenBank/DDBJ whole genome shotgun (WGS) entry which is preliminary data.</text>
</comment>
<sequence>MDSYQYRVLDEDLLIDDAFRRQQAVTNKAPFLNRIFGNVKEIFEVWIRGVEDTLVECFRGAGQKEKRLLAKGSLSRPGGEKS</sequence>
<organism evidence="1 2">
    <name type="scientific">Solanum commersonii</name>
    <name type="common">Commerson's wild potato</name>
    <name type="synonym">Commerson's nightshade</name>
    <dbReference type="NCBI Taxonomy" id="4109"/>
    <lineage>
        <taxon>Eukaryota</taxon>
        <taxon>Viridiplantae</taxon>
        <taxon>Streptophyta</taxon>
        <taxon>Embryophyta</taxon>
        <taxon>Tracheophyta</taxon>
        <taxon>Spermatophyta</taxon>
        <taxon>Magnoliopsida</taxon>
        <taxon>eudicotyledons</taxon>
        <taxon>Gunneridae</taxon>
        <taxon>Pentapetalae</taxon>
        <taxon>asterids</taxon>
        <taxon>lamiids</taxon>
        <taxon>Solanales</taxon>
        <taxon>Solanaceae</taxon>
        <taxon>Solanoideae</taxon>
        <taxon>Solaneae</taxon>
        <taxon>Solanum</taxon>
    </lineage>
</organism>
<proteinExistence type="predicted"/>
<reference evidence="1" key="1">
    <citation type="submission" date="2020-09" db="EMBL/GenBank/DDBJ databases">
        <title>De no assembly of potato wild relative species, Solanum commersonii.</title>
        <authorList>
            <person name="Cho K."/>
        </authorList>
    </citation>
    <scope>NUCLEOTIDE SEQUENCE</scope>
    <source>
        <strain evidence="1">LZ3.2</strain>
        <tissue evidence="1">Leaf</tissue>
    </source>
</reference>
<accession>A0A9J5W0E3</accession>
<gene>
    <name evidence="1" type="ORF">H5410_064143</name>
</gene>
<dbReference type="Proteomes" id="UP000824120">
    <property type="component" value="Unassembled WGS sequence"/>
</dbReference>
<dbReference type="AlphaFoldDB" id="A0A9J5W0E3"/>
<name>A0A9J5W0E3_SOLCO</name>
<dbReference type="EMBL" id="JACXVP010000034">
    <property type="protein sequence ID" value="KAG5568836.1"/>
    <property type="molecule type" value="Genomic_DNA"/>
</dbReference>
<evidence type="ECO:0000313" key="1">
    <source>
        <dbReference type="EMBL" id="KAG5568836.1"/>
    </source>
</evidence>
<keyword evidence="2" id="KW-1185">Reference proteome</keyword>
<evidence type="ECO:0000313" key="2">
    <source>
        <dbReference type="Proteomes" id="UP000824120"/>
    </source>
</evidence>
<protein>
    <submittedName>
        <fullName evidence="1">Uncharacterized protein</fullName>
    </submittedName>
</protein>